<feature type="compositionally biased region" description="Basic and acidic residues" evidence="1">
    <location>
        <begin position="16"/>
        <end position="32"/>
    </location>
</feature>
<dbReference type="EMBL" id="AVOT02026638">
    <property type="protein sequence ID" value="MBW0518444.1"/>
    <property type="molecule type" value="Genomic_DNA"/>
</dbReference>
<comment type="caution">
    <text evidence="2">The sequence shown here is derived from an EMBL/GenBank/DDBJ whole genome shotgun (WGS) entry which is preliminary data.</text>
</comment>
<feature type="compositionally biased region" description="Polar residues" evidence="1">
    <location>
        <begin position="46"/>
        <end position="60"/>
    </location>
</feature>
<name>A0A9Q3EBT3_9BASI</name>
<dbReference type="AlphaFoldDB" id="A0A9Q3EBT3"/>
<feature type="region of interest" description="Disordered" evidence="1">
    <location>
        <begin position="1"/>
        <end position="126"/>
    </location>
</feature>
<accession>A0A9Q3EBT3</accession>
<protein>
    <submittedName>
        <fullName evidence="2">Uncharacterized protein</fullName>
    </submittedName>
</protein>
<reference evidence="2" key="1">
    <citation type="submission" date="2021-03" db="EMBL/GenBank/DDBJ databases">
        <title>Draft genome sequence of rust myrtle Austropuccinia psidii MF-1, a brazilian biotype.</title>
        <authorList>
            <person name="Quecine M.C."/>
            <person name="Pachon D.M.R."/>
            <person name="Bonatelli M.L."/>
            <person name="Correr F.H."/>
            <person name="Franceschini L.M."/>
            <person name="Leite T.F."/>
            <person name="Margarido G.R.A."/>
            <person name="Almeida C.A."/>
            <person name="Ferrarezi J.A."/>
            <person name="Labate C.A."/>
        </authorList>
    </citation>
    <scope>NUCLEOTIDE SEQUENCE</scope>
    <source>
        <strain evidence="2">MF-1</strain>
    </source>
</reference>
<evidence type="ECO:0000313" key="3">
    <source>
        <dbReference type="Proteomes" id="UP000765509"/>
    </source>
</evidence>
<sequence length="126" mass="14334">MSPVDLRILGFQSNQPEDKEALSRTRRPEGGHLGHSGGWQDIEGNYTHSSINFPTQQKPQTRGLEVQPSIPLGQTWSKFPEDMSPRDRLQRPYPNHQRLESNQAVQTPRGEGKHDKGETSHFPCEH</sequence>
<feature type="compositionally biased region" description="Basic and acidic residues" evidence="1">
    <location>
        <begin position="79"/>
        <end position="90"/>
    </location>
</feature>
<feature type="compositionally biased region" description="Basic and acidic residues" evidence="1">
    <location>
        <begin position="110"/>
        <end position="126"/>
    </location>
</feature>
<organism evidence="2 3">
    <name type="scientific">Austropuccinia psidii MF-1</name>
    <dbReference type="NCBI Taxonomy" id="1389203"/>
    <lineage>
        <taxon>Eukaryota</taxon>
        <taxon>Fungi</taxon>
        <taxon>Dikarya</taxon>
        <taxon>Basidiomycota</taxon>
        <taxon>Pucciniomycotina</taxon>
        <taxon>Pucciniomycetes</taxon>
        <taxon>Pucciniales</taxon>
        <taxon>Sphaerophragmiaceae</taxon>
        <taxon>Austropuccinia</taxon>
    </lineage>
</organism>
<dbReference type="Proteomes" id="UP000765509">
    <property type="component" value="Unassembled WGS sequence"/>
</dbReference>
<evidence type="ECO:0000313" key="2">
    <source>
        <dbReference type="EMBL" id="MBW0518444.1"/>
    </source>
</evidence>
<proteinExistence type="predicted"/>
<evidence type="ECO:0000256" key="1">
    <source>
        <dbReference type="SAM" id="MobiDB-lite"/>
    </source>
</evidence>
<keyword evidence="3" id="KW-1185">Reference proteome</keyword>
<gene>
    <name evidence="2" type="ORF">O181_058159</name>
</gene>